<keyword evidence="2" id="KW-0812">Transmembrane</keyword>
<gene>
    <name evidence="3" type="ORF">EYF80_037128</name>
</gene>
<sequence length="121" mass="12809">MQDPIPECTWGQVTPREFYGKSNTAGPTWPIIGTIVVGISIATLHFLSIVSFISSSAMITVARVCSNGPTKGEMRKTAGVAQQMVAKLKPRSGSVGDSGGGGDENRTGADTHLNWRNTDMV</sequence>
<dbReference type="EMBL" id="SRLO01000539">
    <property type="protein sequence ID" value="TNN52677.1"/>
    <property type="molecule type" value="Genomic_DNA"/>
</dbReference>
<dbReference type="AlphaFoldDB" id="A0A4Z2GGK8"/>
<accession>A0A4Z2GGK8</accession>
<evidence type="ECO:0000256" key="1">
    <source>
        <dbReference type="SAM" id="MobiDB-lite"/>
    </source>
</evidence>
<proteinExistence type="predicted"/>
<dbReference type="Proteomes" id="UP000314294">
    <property type="component" value="Unassembled WGS sequence"/>
</dbReference>
<reference evidence="3 4" key="1">
    <citation type="submission" date="2019-03" db="EMBL/GenBank/DDBJ databases">
        <title>First draft genome of Liparis tanakae, snailfish: a comprehensive survey of snailfish specific genes.</title>
        <authorList>
            <person name="Kim W."/>
            <person name="Song I."/>
            <person name="Jeong J.-H."/>
            <person name="Kim D."/>
            <person name="Kim S."/>
            <person name="Ryu S."/>
            <person name="Song J.Y."/>
            <person name="Lee S.K."/>
        </authorList>
    </citation>
    <scope>NUCLEOTIDE SEQUENCE [LARGE SCALE GENOMIC DNA]</scope>
    <source>
        <tissue evidence="3">Muscle</tissue>
    </source>
</reference>
<keyword evidence="2" id="KW-0472">Membrane</keyword>
<organism evidence="3 4">
    <name type="scientific">Liparis tanakae</name>
    <name type="common">Tanaka's snailfish</name>
    <dbReference type="NCBI Taxonomy" id="230148"/>
    <lineage>
        <taxon>Eukaryota</taxon>
        <taxon>Metazoa</taxon>
        <taxon>Chordata</taxon>
        <taxon>Craniata</taxon>
        <taxon>Vertebrata</taxon>
        <taxon>Euteleostomi</taxon>
        <taxon>Actinopterygii</taxon>
        <taxon>Neopterygii</taxon>
        <taxon>Teleostei</taxon>
        <taxon>Neoteleostei</taxon>
        <taxon>Acanthomorphata</taxon>
        <taxon>Eupercaria</taxon>
        <taxon>Perciformes</taxon>
        <taxon>Cottioidei</taxon>
        <taxon>Cottales</taxon>
        <taxon>Liparidae</taxon>
        <taxon>Liparis</taxon>
    </lineage>
</organism>
<evidence type="ECO:0000256" key="2">
    <source>
        <dbReference type="SAM" id="Phobius"/>
    </source>
</evidence>
<keyword evidence="4" id="KW-1185">Reference proteome</keyword>
<comment type="caution">
    <text evidence="3">The sequence shown here is derived from an EMBL/GenBank/DDBJ whole genome shotgun (WGS) entry which is preliminary data.</text>
</comment>
<keyword evidence="2" id="KW-1133">Transmembrane helix</keyword>
<feature type="transmembrane region" description="Helical" evidence="2">
    <location>
        <begin position="29"/>
        <end position="53"/>
    </location>
</feature>
<protein>
    <submittedName>
        <fullName evidence="3">Uncharacterized protein</fullName>
    </submittedName>
</protein>
<evidence type="ECO:0000313" key="3">
    <source>
        <dbReference type="EMBL" id="TNN52677.1"/>
    </source>
</evidence>
<evidence type="ECO:0000313" key="4">
    <source>
        <dbReference type="Proteomes" id="UP000314294"/>
    </source>
</evidence>
<feature type="region of interest" description="Disordered" evidence="1">
    <location>
        <begin position="89"/>
        <end position="121"/>
    </location>
</feature>
<name>A0A4Z2GGK8_9TELE</name>